<organism evidence="1 2">
    <name type="scientific">Helicoverpa armigera</name>
    <name type="common">Cotton bollworm</name>
    <name type="synonym">Heliothis armigera</name>
    <dbReference type="NCBI Taxonomy" id="29058"/>
    <lineage>
        <taxon>Eukaryota</taxon>
        <taxon>Metazoa</taxon>
        <taxon>Ecdysozoa</taxon>
        <taxon>Arthropoda</taxon>
        <taxon>Hexapoda</taxon>
        <taxon>Insecta</taxon>
        <taxon>Pterygota</taxon>
        <taxon>Neoptera</taxon>
        <taxon>Endopterygota</taxon>
        <taxon>Lepidoptera</taxon>
        <taxon>Glossata</taxon>
        <taxon>Ditrysia</taxon>
        <taxon>Noctuoidea</taxon>
        <taxon>Noctuidae</taxon>
        <taxon>Heliothinae</taxon>
        <taxon>Helicoverpa</taxon>
    </lineage>
</organism>
<protein>
    <submittedName>
        <fullName evidence="1">Uncharacterized protein</fullName>
    </submittedName>
</protein>
<accession>A0A2W1B3C2</accession>
<dbReference type="Proteomes" id="UP000249218">
    <property type="component" value="Unassembled WGS sequence"/>
</dbReference>
<name>A0A2W1B3C2_HELAM</name>
<proteinExistence type="predicted"/>
<dbReference type="EMBL" id="KZ150376">
    <property type="protein sequence ID" value="PZC71112.1"/>
    <property type="molecule type" value="Genomic_DNA"/>
</dbReference>
<feature type="non-terminal residue" evidence="1">
    <location>
        <position position="68"/>
    </location>
</feature>
<sequence>MCSARAECDNVFACHLEREAEADFTTPASTNIILIDFVLRPAHRPPSTTCQIQVELLFRPGRVTWSHQ</sequence>
<keyword evidence="2" id="KW-1185">Reference proteome</keyword>
<evidence type="ECO:0000313" key="1">
    <source>
        <dbReference type="EMBL" id="PZC71112.1"/>
    </source>
</evidence>
<dbReference type="AlphaFoldDB" id="A0A2W1B3C2"/>
<evidence type="ECO:0000313" key="2">
    <source>
        <dbReference type="Proteomes" id="UP000249218"/>
    </source>
</evidence>
<gene>
    <name evidence="1" type="primary">HaOG214065</name>
    <name evidence="1" type="ORF">B5X24_HaOG214065</name>
</gene>
<reference evidence="1 2" key="1">
    <citation type="journal article" date="2017" name="BMC Biol.">
        <title>Genomic innovations, transcriptional plasticity and gene loss underlying the evolution and divergence of two highly polyphagous and invasive Helicoverpa pest species.</title>
        <authorList>
            <person name="Pearce S.L."/>
            <person name="Clarke D.F."/>
            <person name="East P.D."/>
            <person name="Elfekih S."/>
            <person name="Gordon K.H."/>
            <person name="Jermiin L.S."/>
            <person name="McGaughran A."/>
            <person name="Oakeshott J.G."/>
            <person name="Papanikolaou A."/>
            <person name="Perera O.P."/>
            <person name="Rane R.V."/>
            <person name="Richards S."/>
            <person name="Tay W.T."/>
            <person name="Walsh T.K."/>
            <person name="Anderson A."/>
            <person name="Anderson C.J."/>
            <person name="Asgari S."/>
            <person name="Board P.G."/>
            <person name="Bretschneider A."/>
            <person name="Campbell P.M."/>
            <person name="Chertemps T."/>
            <person name="Christeller J.T."/>
            <person name="Coppin C.W."/>
            <person name="Downes S.J."/>
            <person name="Duan G."/>
            <person name="Farnsworth C.A."/>
            <person name="Good R.T."/>
            <person name="Han L.B."/>
            <person name="Han Y.C."/>
            <person name="Hatje K."/>
            <person name="Horne I."/>
            <person name="Huang Y.P."/>
            <person name="Hughes D.S."/>
            <person name="Jacquin-Joly E."/>
            <person name="James W."/>
            <person name="Jhangiani S."/>
            <person name="Kollmar M."/>
            <person name="Kuwar S.S."/>
            <person name="Li S."/>
            <person name="Liu N.Y."/>
            <person name="Maibeche M.T."/>
            <person name="Miller J.R."/>
            <person name="Montagne N."/>
            <person name="Perry T."/>
            <person name="Qu J."/>
            <person name="Song S.V."/>
            <person name="Sutton G.G."/>
            <person name="Vogel H."/>
            <person name="Walenz B.P."/>
            <person name="Xu W."/>
            <person name="Zhang H.J."/>
            <person name="Zou Z."/>
            <person name="Batterham P."/>
            <person name="Edwards O.R."/>
            <person name="Feyereisen R."/>
            <person name="Gibbs R.A."/>
            <person name="Heckel D.G."/>
            <person name="McGrath A."/>
            <person name="Robin C."/>
            <person name="Scherer S.E."/>
            <person name="Worley K.C."/>
            <person name="Wu Y.D."/>
        </authorList>
    </citation>
    <scope>NUCLEOTIDE SEQUENCE [LARGE SCALE GENOMIC DNA]</scope>
    <source>
        <strain evidence="1">Harm_GR_Male_#8</strain>
        <tissue evidence="1">Whole organism</tissue>
    </source>
</reference>